<protein>
    <submittedName>
        <fullName evidence="1">Uncharacterized protein</fullName>
    </submittedName>
</protein>
<accession>A0A285X7C1</accession>
<dbReference type="AlphaFoldDB" id="A0A285X7C1"/>
<keyword evidence="2" id="KW-1185">Reference proteome</keyword>
<name>A0A285X7C1_9FLAO</name>
<dbReference type="OrthoDB" id="1358039at2"/>
<evidence type="ECO:0000313" key="1">
    <source>
        <dbReference type="EMBL" id="SOC81220.1"/>
    </source>
</evidence>
<dbReference type="EMBL" id="OCMF01000004">
    <property type="protein sequence ID" value="SOC81220.1"/>
    <property type="molecule type" value="Genomic_DNA"/>
</dbReference>
<reference evidence="2" key="1">
    <citation type="submission" date="2017-09" db="EMBL/GenBank/DDBJ databases">
        <authorList>
            <person name="Varghese N."/>
            <person name="Submissions S."/>
        </authorList>
    </citation>
    <scope>NUCLEOTIDE SEQUENCE [LARGE SCALE GENOMIC DNA]</scope>
    <source>
        <strain evidence="2">CGMCC 1.12641</strain>
    </source>
</reference>
<gene>
    <name evidence="1" type="ORF">SAMN06296241_2794</name>
</gene>
<dbReference type="RefSeq" id="WP_097056987.1">
    <property type="nucleotide sequence ID" value="NZ_OCMF01000004.1"/>
</dbReference>
<proteinExistence type="predicted"/>
<evidence type="ECO:0000313" key="2">
    <source>
        <dbReference type="Proteomes" id="UP000219193"/>
    </source>
</evidence>
<dbReference type="Proteomes" id="UP000219193">
    <property type="component" value="Unassembled WGS sequence"/>
</dbReference>
<sequence>MKIFVLIFTLQSCSSVTFTTHQPENAQVLKEFPAKIQGIFTNSEDTLIVEQTSFIYNGGEMISLSGDITPPDVVLKKMDNWYFLNIRDEGEWWIYPFQISGNNRITVFYSNMEENEQRIIEEFDEDLKVQKVFKEGKFHHYLLNPTQSQFKKILKKKLFSENLIFTRIR</sequence>
<organism evidence="1 2">
    <name type="scientific">Salinimicrobium sediminis</name>
    <dbReference type="NCBI Taxonomy" id="1343891"/>
    <lineage>
        <taxon>Bacteria</taxon>
        <taxon>Pseudomonadati</taxon>
        <taxon>Bacteroidota</taxon>
        <taxon>Flavobacteriia</taxon>
        <taxon>Flavobacteriales</taxon>
        <taxon>Flavobacteriaceae</taxon>
        <taxon>Salinimicrobium</taxon>
    </lineage>
</organism>